<reference evidence="1 2" key="1">
    <citation type="submission" date="2016-10" db="EMBL/GenBank/DDBJ databases">
        <authorList>
            <person name="de Groot N.N."/>
        </authorList>
    </citation>
    <scope>NUCLEOTIDE SEQUENCE [LARGE SCALE GENOMIC DNA]</scope>
    <source>
        <strain evidence="1 2">CGMCC 1.8925</strain>
    </source>
</reference>
<dbReference type="STRING" id="336292.SAMN05660710_00103"/>
<accession>A0A1G5BDR0</accession>
<dbReference type="Proteomes" id="UP000199502">
    <property type="component" value="Unassembled WGS sequence"/>
</dbReference>
<dbReference type="AlphaFoldDB" id="A0A1G5BDR0"/>
<evidence type="ECO:0000313" key="2">
    <source>
        <dbReference type="Proteomes" id="UP000199502"/>
    </source>
</evidence>
<name>A0A1G5BDR0_9RHOB</name>
<proteinExistence type="predicted"/>
<protein>
    <submittedName>
        <fullName evidence="1">Uncharacterized protein</fullName>
    </submittedName>
</protein>
<gene>
    <name evidence="1" type="ORF">SAMN05660710_00103</name>
</gene>
<organism evidence="1 2">
    <name type="scientific">Paracoccus tibetensis</name>
    <dbReference type="NCBI Taxonomy" id="336292"/>
    <lineage>
        <taxon>Bacteria</taxon>
        <taxon>Pseudomonadati</taxon>
        <taxon>Pseudomonadota</taxon>
        <taxon>Alphaproteobacteria</taxon>
        <taxon>Rhodobacterales</taxon>
        <taxon>Paracoccaceae</taxon>
        <taxon>Paracoccus</taxon>
    </lineage>
</organism>
<dbReference type="EMBL" id="FMVT01000001">
    <property type="protein sequence ID" value="SCX88298.1"/>
    <property type="molecule type" value="Genomic_DNA"/>
</dbReference>
<keyword evidence="2" id="KW-1185">Reference proteome</keyword>
<sequence>MDVAFPWPCRIVKCVPKLEGLRHEPFVNIDGEPFARPTLNGFWTVEMEVHARGLDQQRALSGFVTAMSGHATCTLPIPSTWRALDGAGRRYSGLYGARSPQGFASPPFNGFTLISAARRRDSFIDIQKRPQARIQFGDHISLGDRLHKVVGAAELDGNPDRVRLSLMPNLRAAYPAGTVVVVDQLRLTVQMQTGDPVDPGRGLFKGTALRLVETF</sequence>
<evidence type="ECO:0000313" key="1">
    <source>
        <dbReference type="EMBL" id="SCX88298.1"/>
    </source>
</evidence>